<dbReference type="SUPFAM" id="SSF57701">
    <property type="entry name" value="Zn2/Cys6 DNA-binding domain"/>
    <property type="match status" value="1"/>
</dbReference>
<protein>
    <recommendedName>
        <fullName evidence="3">Zn(2)-C6 fungal-type domain-containing protein</fullName>
    </recommendedName>
</protein>
<sequence>MSKIMVVPKRSMRGCLTCKRRKKKCDEQKPSCRRCIQGDFHCFGYDSSEISCAKGPSGNANTGLPHWSSYASVAPDLKESFDLTPLENLIPVPEHTIGTGSSSKLPTPVQRVKPSAPTIPNCLILDPLVLENATSLIMSQYLGLTRELLFKPPLTSLERGLLWRIEYSDFTRWSMYLGARVLHDISSGKNGQKYTGWIFRFCQRILESSTSTETEEAIEGQLGGLHDLAYLGFMVSGIAFGYSLFQRCTHTFLRLAALSPDLWSDNSTISISKALRRRYEASKFVAHDTIIACILGIPPLLHYDTTSPWGDEKSNRVLELVYGVPCETLYHFAKINAWRASRLMSEVAQSRSDWFDIEISLTNGSPAIDHTDEPVKDIARFAVQEIWRQSALIYFYMGVRGVNSADPRVEAAVQQVVQLGSTIEPGSALELHTLISCVIAGAAARQEKHRASIRSKVASRSFRREITLVLRVSEFTAVLDHLWHGAGIEGKPTTWEDYVQSRSSVLPIAC</sequence>
<evidence type="ECO:0000313" key="4">
    <source>
        <dbReference type="EMBL" id="CAE6502676.1"/>
    </source>
</evidence>
<gene>
    <name evidence="4" type="ORF">RDB_LOCUS114770</name>
</gene>
<dbReference type="InterPro" id="IPR001138">
    <property type="entry name" value="Zn2Cys6_DnaBD"/>
</dbReference>
<evidence type="ECO:0000256" key="1">
    <source>
        <dbReference type="ARBA" id="ARBA00004123"/>
    </source>
</evidence>
<dbReference type="GO" id="GO:0005634">
    <property type="term" value="C:nucleus"/>
    <property type="evidence" value="ECO:0007669"/>
    <property type="project" value="UniProtKB-SubCell"/>
</dbReference>
<dbReference type="PROSITE" id="PS50048">
    <property type="entry name" value="ZN2_CY6_FUNGAL_2"/>
    <property type="match status" value="1"/>
</dbReference>
<accession>A0A8H3CVX5</accession>
<evidence type="ECO:0000259" key="3">
    <source>
        <dbReference type="PROSITE" id="PS50048"/>
    </source>
</evidence>
<keyword evidence="2" id="KW-0539">Nucleus</keyword>
<dbReference type="PANTHER" id="PTHR37534:SF46">
    <property type="entry name" value="ZN(II)2CYS6 TRANSCRIPTION FACTOR (EUROFUNG)"/>
    <property type="match status" value="1"/>
</dbReference>
<dbReference type="CDD" id="cd00067">
    <property type="entry name" value="GAL4"/>
    <property type="match status" value="1"/>
</dbReference>
<dbReference type="GO" id="GO:0000981">
    <property type="term" value="F:DNA-binding transcription factor activity, RNA polymerase II-specific"/>
    <property type="evidence" value="ECO:0007669"/>
    <property type="project" value="InterPro"/>
</dbReference>
<proteinExistence type="predicted"/>
<dbReference type="Gene3D" id="4.10.240.10">
    <property type="entry name" value="Zn(2)-C6 fungal-type DNA-binding domain"/>
    <property type="match status" value="1"/>
</dbReference>
<dbReference type="PANTHER" id="PTHR37534">
    <property type="entry name" value="TRANSCRIPTIONAL ACTIVATOR PROTEIN UGA3"/>
    <property type="match status" value="1"/>
</dbReference>
<dbReference type="Pfam" id="PF11951">
    <property type="entry name" value="Fungal_trans_2"/>
    <property type="match status" value="1"/>
</dbReference>
<dbReference type="SMART" id="SM00066">
    <property type="entry name" value="GAL4"/>
    <property type="match status" value="1"/>
</dbReference>
<dbReference type="Pfam" id="PF00172">
    <property type="entry name" value="Zn_clus"/>
    <property type="match status" value="1"/>
</dbReference>
<dbReference type="GO" id="GO:0008270">
    <property type="term" value="F:zinc ion binding"/>
    <property type="evidence" value="ECO:0007669"/>
    <property type="project" value="InterPro"/>
</dbReference>
<dbReference type="InterPro" id="IPR036864">
    <property type="entry name" value="Zn2-C6_fun-type_DNA-bd_sf"/>
</dbReference>
<evidence type="ECO:0000256" key="2">
    <source>
        <dbReference type="ARBA" id="ARBA00023242"/>
    </source>
</evidence>
<dbReference type="AlphaFoldDB" id="A0A8H3CVX5"/>
<name>A0A8H3CVX5_9AGAM</name>
<feature type="domain" description="Zn(2)-C6 fungal-type" evidence="3">
    <location>
        <begin position="14"/>
        <end position="42"/>
    </location>
</feature>
<dbReference type="Proteomes" id="UP000663853">
    <property type="component" value="Unassembled WGS sequence"/>
</dbReference>
<comment type="subcellular location">
    <subcellularLocation>
        <location evidence="1">Nucleus</location>
    </subcellularLocation>
</comment>
<evidence type="ECO:0000313" key="5">
    <source>
        <dbReference type="Proteomes" id="UP000663853"/>
    </source>
</evidence>
<organism evidence="4 5">
    <name type="scientific">Rhizoctonia solani</name>
    <dbReference type="NCBI Taxonomy" id="456999"/>
    <lineage>
        <taxon>Eukaryota</taxon>
        <taxon>Fungi</taxon>
        <taxon>Dikarya</taxon>
        <taxon>Basidiomycota</taxon>
        <taxon>Agaricomycotina</taxon>
        <taxon>Agaricomycetes</taxon>
        <taxon>Cantharellales</taxon>
        <taxon>Ceratobasidiaceae</taxon>
        <taxon>Rhizoctonia</taxon>
    </lineage>
</organism>
<reference evidence="4" key="1">
    <citation type="submission" date="2021-01" db="EMBL/GenBank/DDBJ databases">
        <authorList>
            <person name="Kaushik A."/>
        </authorList>
    </citation>
    <scope>NUCLEOTIDE SEQUENCE</scope>
    <source>
        <strain evidence="4">AG6-10EEA</strain>
    </source>
</reference>
<dbReference type="PROSITE" id="PS00463">
    <property type="entry name" value="ZN2_CY6_FUNGAL_1"/>
    <property type="match status" value="1"/>
</dbReference>
<comment type="caution">
    <text evidence="4">The sequence shown here is derived from an EMBL/GenBank/DDBJ whole genome shotgun (WGS) entry which is preliminary data.</text>
</comment>
<dbReference type="EMBL" id="CAJMXA010003553">
    <property type="protein sequence ID" value="CAE6502676.1"/>
    <property type="molecule type" value="Genomic_DNA"/>
</dbReference>
<dbReference type="InterPro" id="IPR021858">
    <property type="entry name" value="Fun_TF"/>
</dbReference>